<dbReference type="GO" id="GO:0000032">
    <property type="term" value="P:cell wall mannoprotein biosynthetic process"/>
    <property type="evidence" value="ECO:0007669"/>
    <property type="project" value="TreeGrafter"/>
</dbReference>
<sequence>MLEKSLDLLFKNYNNQFRHKVLIFHEGDFKNQDQEDIKKGREEIEFHEVQFEIPSFLNRNEIPEKWDGIFGIGNRHMIRFYALQLFDILNDMGYDWFFRLDDDSFIHSRINYNLFEYMNQNGYDYGYRVDVKDAQRTCFGFSEMVLAYLKAERIKPHTFLDNFGESSKLNNEAFGMKGKIKRKLTKVIDTVADKINHDLNNWPVSMEWNRWGYYNNFFITRIGFWHQMEVQSFLHFLDRVGGGYKYRWTDLIVQTAAVQIFLPPSKIHKFKDWTYEHATFKNNKLDFGGIYPGEGDEENPEVIAFQKQFGKLRTSNSY</sequence>
<organism evidence="2 3">
    <name type="scientific">Roseivirga ehrenbergii (strain DSM 102268 / JCM 13514 / KCTC 12282 / NCIMB 14502 / KMM 6017)</name>
    <dbReference type="NCBI Taxonomy" id="279360"/>
    <lineage>
        <taxon>Bacteria</taxon>
        <taxon>Pseudomonadati</taxon>
        <taxon>Bacteroidota</taxon>
        <taxon>Cytophagia</taxon>
        <taxon>Cytophagales</taxon>
        <taxon>Roseivirgaceae</taxon>
        <taxon>Roseivirga</taxon>
    </lineage>
</organism>
<dbReference type="InterPro" id="IPR029044">
    <property type="entry name" value="Nucleotide-diphossugar_trans"/>
</dbReference>
<accession>A0A150XQK9</accession>
<evidence type="ECO:0000313" key="2">
    <source>
        <dbReference type="EMBL" id="KYG81020.1"/>
    </source>
</evidence>
<dbReference type="PANTHER" id="PTHR31121:SF6">
    <property type="entry name" value="ALPHA-1,2 MANNOSYLTRANSFERASE KTR1"/>
    <property type="match status" value="1"/>
</dbReference>
<dbReference type="EMBL" id="LQZQ01000003">
    <property type="protein sequence ID" value="KYG81020.1"/>
    <property type="molecule type" value="Genomic_DNA"/>
</dbReference>
<dbReference type="PANTHER" id="PTHR31121">
    <property type="entry name" value="ALPHA-1,2 MANNOSYLTRANSFERASE KTR1"/>
    <property type="match status" value="1"/>
</dbReference>
<dbReference type="GO" id="GO:0000026">
    <property type="term" value="F:alpha-1,2-mannosyltransferase activity"/>
    <property type="evidence" value="ECO:0007669"/>
    <property type="project" value="TreeGrafter"/>
</dbReference>
<comment type="caution">
    <text evidence="2">The sequence shown here is derived from an EMBL/GenBank/DDBJ whole genome shotgun (WGS) entry which is preliminary data.</text>
</comment>
<keyword evidence="1" id="KW-0808">Transferase</keyword>
<gene>
    <name evidence="2" type="ORF">MB14_14660</name>
</gene>
<dbReference type="AlphaFoldDB" id="A0A150XQK9"/>
<name>A0A150XQK9_ROSEK</name>
<dbReference type="InterPro" id="IPR002685">
    <property type="entry name" value="Glyco_trans_15"/>
</dbReference>
<proteinExistence type="predicted"/>
<dbReference type="Proteomes" id="UP000075583">
    <property type="component" value="Unassembled WGS sequence"/>
</dbReference>
<dbReference type="SUPFAM" id="SSF53448">
    <property type="entry name" value="Nucleotide-diphospho-sugar transferases"/>
    <property type="match status" value="1"/>
</dbReference>
<reference evidence="2" key="1">
    <citation type="submission" date="2016-01" db="EMBL/GenBank/DDBJ databases">
        <title>Genome sequencing of Roseivirga ehrenbergii KMM 6017.</title>
        <authorList>
            <person name="Selvaratnam C."/>
            <person name="Thevarajoo S."/>
            <person name="Goh K.M."/>
            <person name="Ee R."/>
            <person name="Chan K.-G."/>
            <person name="Chong C.S."/>
        </authorList>
    </citation>
    <scope>NUCLEOTIDE SEQUENCE [LARGE SCALE GENOMIC DNA]</scope>
    <source>
        <strain evidence="2">KMM 6017</strain>
    </source>
</reference>
<evidence type="ECO:0000256" key="1">
    <source>
        <dbReference type="ARBA" id="ARBA00022679"/>
    </source>
</evidence>
<dbReference type="Gene3D" id="3.90.550.10">
    <property type="entry name" value="Spore Coat Polysaccharide Biosynthesis Protein SpsA, Chain A"/>
    <property type="match status" value="1"/>
</dbReference>
<evidence type="ECO:0000313" key="3">
    <source>
        <dbReference type="Proteomes" id="UP000075583"/>
    </source>
</evidence>
<dbReference type="GO" id="GO:0016020">
    <property type="term" value="C:membrane"/>
    <property type="evidence" value="ECO:0007669"/>
    <property type="project" value="InterPro"/>
</dbReference>
<dbReference type="STRING" id="279360.MB14_14660"/>
<dbReference type="GO" id="GO:0006487">
    <property type="term" value="P:protein N-linked glycosylation"/>
    <property type="evidence" value="ECO:0007669"/>
    <property type="project" value="TreeGrafter"/>
</dbReference>
<protein>
    <submittedName>
        <fullName evidence="2">Uncharacterized protein</fullName>
    </submittedName>
</protein>
<keyword evidence="3" id="KW-1185">Reference proteome</keyword>
<dbReference type="Pfam" id="PF01793">
    <property type="entry name" value="Glyco_transf_15"/>
    <property type="match status" value="1"/>
</dbReference>